<protein>
    <submittedName>
        <fullName evidence="1">Uncharacterized protein</fullName>
    </submittedName>
</protein>
<dbReference type="Proteomes" id="UP000092154">
    <property type="component" value="Unassembled WGS sequence"/>
</dbReference>
<dbReference type="InParanoid" id="A0A1B7NGY8"/>
<keyword evidence="2" id="KW-1185">Reference proteome</keyword>
<gene>
    <name evidence="1" type="ORF">K503DRAFT_765265</name>
</gene>
<evidence type="ECO:0000313" key="1">
    <source>
        <dbReference type="EMBL" id="OAX44094.1"/>
    </source>
</evidence>
<name>A0A1B7NGY8_9AGAM</name>
<dbReference type="AlphaFoldDB" id="A0A1B7NGY8"/>
<accession>A0A1B7NGY8</accession>
<proteinExistence type="predicted"/>
<dbReference type="OrthoDB" id="2689474at2759"/>
<reference evidence="1 2" key="1">
    <citation type="submission" date="2016-06" db="EMBL/GenBank/DDBJ databases">
        <title>Comparative genomics of the ectomycorrhizal sister species Rhizopogon vinicolor and Rhizopogon vesiculosus (Basidiomycota: Boletales) reveals a divergence of the mating type B locus.</title>
        <authorList>
            <consortium name="DOE Joint Genome Institute"/>
            <person name="Mujic A.B."/>
            <person name="Kuo A."/>
            <person name="Tritt A."/>
            <person name="Lipzen A."/>
            <person name="Chen C."/>
            <person name="Johnson J."/>
            <person name="Sharma A."/>
            <person name="Barry K."/>
            <person name="Grigoriev I.V."/>
            <person name="Spatafora J.W."/>
        </authorList>
    </citation>
    <scope>NUCLEOTIDE SEQUENCE [LARGE SCALE GENOMIC DNA]</scope>
    <source>
        <strain evidence="1 2">AM-OR11-026</strain>
    </source>
</reference>
<evidence type="ECO:0000313" key="2">
    <source>
        <dbReference type="Proteomes" id="UP000092154"/>
    </source>
</evidence>
<dbReference type="EMBL" id="KV448128">
    <property type="protein sequence ID" value="OAX44094.1"/>
    <property type="molecule type" value="Genomic_DNA"/>
</dbReference>
<organism evidence="1 2">
    <name type="scientific">Rhizopogon vinicolor AM-OR11-026</name>
    <dbReference type="NCBI Taxonomy" id="1314800"/>
    <lineage>
        <taxon>Eukaryota</taxon>
        <taxon>Fungi</taxon>
        <taxon>Dikarya</taxon>
        <taxon>Basidiomycota</taxon>
        <taxon>Agaricomycotina</taxon>
        <taxon>Agaricomycetes</taxon>
        <taxon>Agaricomycetidae</taxon>
        <taxon>Boletales</taxon>
        <taxon>Suillineae</taxon>
        <taxon>Rhizopogonaceae</taxon>
        <taxon>Rhizopogon</taxon>
    </lineage>
</organism>
<sequence length="171" mass="18815">MLIQGNDFWADDTIRMPHRATPANSQSPPRWRNLFDFLRFKPRSVDASPQMPLQPRRRNFDLFARRTSRPTAAAVAAVVVTPARDEDRYGIAPPTEEEIAAAMQYGNDSIVHSPTSQGQVVAGAQGSQAQVGTQGTPAQIAQGKNYAADTREPGYVIRCCGFVVHFSRQST</sequence>